<evidence type="ECO:0000313" key="8">
    <source>
        <dbReference type="Ensembl" id="ENSAMEP00000021744.1"/>
    </source>
</evidence>
<sequence length="634" mass="67753">MPHSAPFFGLCANGSLSTVGVEGPESSAPNCSPGEFLREGPGLANPTSIPLSRGSPSGPKEPGPRVSKARAAAARLPHRAIRRTGGPARVPKGAPGVPAQAPGSRGRGGPRSHREVLEAGEGEGAFFVQQEPGQVHRAATRRPANVEGNACLGMGEATGEAEEEAAATAEAVGRLATTLWLRLRGWEAVLAAAQRLLVWERPLHSLVTAAALNGLFWLLSSSSLRPFFLLSVSLLAYFLLDLWQPRFFPDISASSPEEPHSDSEGAGSGARPHLLSVPELCRYLAESWLTFQIHLQELLQYKRQNPAQFCARVCSGCAVLAVLGHYVPGIMISYIVLLSILLWPLVVYHELIQRMYTRLEPLLMQLDYSMKAEADALHHKHDKKKRQGKNAPPGGDEPLAETESESEAELAGFSPVVDVKKTALALAITDSELSDEEASILESGGFSVSRATTPQLTDVSEDLDQQSLPSEPEEALSRELGEGEETEPAPPEDLLGPPQALSRQDLDSEEEEEDVEAKETLLRLSSPLHFVNTHFNGAGSPTDGVKLSPGGPVETLSPEADLPQPLPAPEEEEALTTEDFELLDQGELEQLNAELGLGPETSSEPPDAPPPPSLGPDTLSLVQSDQEAQAVAEP</sequence>
<proteinExistence type="predicted"/>
<dbReference type="Proteomes" id="UP000008912">
    <property type="component" value="Unassembled WGS sequence"/>
</dbReference>
<reference evidence="8 9" key="1">
    <citation type="journal article" date="2010" name="Nature">
        <title>The sequence and de novo assembly of the giant panda genome.</title>
        <authorList>
            <person name="Li R."/>
            <person name="Fan W."/>
            <person name="Tian G."/>
            <person name="Zhu H."/>
            <person name="He L."/>
            <person name="Cai J."/>
            <person name="Huang Q."/>
            <person name="Cai Q."/>
            <person name="Li B."/>
            <person name="Bai Y."/>
            <person name="Zhang Z."/>
            <person name="Zhang Y."/>
            <person name="Wang W."/>
            <person name="Li J."/>
            <person name="Wei F."/>
            <person name="Li H."/>
            <person name="Jian M."/>
            <person name="Li J."/>
            <person name="Zhang Z."/>
            <person name="Nielsen R."/>
            <person name="Li D."/>
            <person name="Gu W."/>
            <person name="Yang Z."/>
            <person name="Xuan Z."/>
            <person name="Ryder O.A."/>
            <person name="Leung F.C."/>
            <person name="Zhou Y."/>
            <person name="Cao J."/>
            <person name="Sun X."/>
            <person name="Fu Y."/>
            <person name="Fang X."/>
            <person name="Guo X."/>
            <person name="Wang B."/>
            <person name="Hou R."/>
            <person name="Shen F."/>
            <person name="Mu B."/>
            <person name="Ni P."/>
            <person name="Lin R."/>
            <person name="Qian W."/>
            <person name="Wang G."/>
            <person name="Yu C."/>
            <person name="Nie W."/>
            <person name="Wang J."/>
            <person name="Wu Z."/>
            <person name="Liang H."/>
            <person name="Min J."/>
            <person name="Wu Q."/>
            <person name="Cheng S."/>
            <person name="Ruan J."/>
            <person name="Wang M."/>
            <person name="Shi Z."/>
            <person name="Wen M."/>
            <person name="Liu B."/>
            <person name="Ren X."/>
            <person name="Zheng H."/>
            <person name="Dong D."/>
            <person name="Cook K."/>
            <person name="Shan G."/>
            <person name="Zhang H."/>
            <person name="Kosiol C."/>
            <person name="Xie X."/>
            <person name="Lu Z."/>
            <person name="Zheng H."/>
            <person name="Li Y."/>
            <person name="Steiner C.C."/>
            <person name="Lam T.T."/>
            <person name="Lin S."/>
            <person name="Zhang Q."/>
            <person name="Li G."/>
            <person name="Tian J."/>
            <person name="Gong T."/>
            <person name="Liu H."/>
            <person name="Zhang D."/>
            <person name="Fang L."/>
            <person name="Ye C."/>
            <person name="Zhang J."/>
            <person name="Hu W."/>
            <person name="Xu A."/>
            <person name="Ren Y."/>
            <person name="Zhang G."/>
            <person name="Bruford M.W."/>
            <person name="Li Q."/>
            <person name="Ma L."/>
            <person name="Guo Y."/>
            <person name="An N."/>
            <person name="Hu Y."/>
            <person name="Zheng Y."/>
            <person name="Shi Y."/>
            <person name="Li Z."/>
            <person name="Liu Q."/>
            <person name="Chen Y."/>
            <person name="Zhao J."/>
            <person name="Qu N."/>
            <person name="Zhao S."/>
            <person name="Tian F."/>
            <person name="Wang X."/>
            <person name="Wang H."/>
            <person name="Xu L."/>
            <person name="Liu X."/>
            <person name="Vinar T."/>
            <person name="Wang Y."/>
            <person name="Lam T.W."/>
            <person name="Yiu S.M."/>
            <person name="Liu S."/>
            <person name="Zhang H."/>
            <person name="Li D."/>
            <person name="Huang Y."/>
            <person name="Wang X."/>
            <person name="Yang G."/>
            <person name="Jiang Z."/>
            <person name="Wang J."/>
            <person name="Qin N."/>
            <person name="Li L."/>
            <person name="Li J."/>
            <person name="Bolund L."/>
            <person name="Kristiansen K."/>
            <person name="Wong G.K."/>
            <person name="Olson M."/>
            <person name="Zhang X."/>
            <person name="Li S."/>
            <person name="Yang H."/>
            <person name="Wang J."/>
            <person name="Wang J."/>
        </authorList>
    </citation>
    <scope>NUCLEOTIDE SEQUENCE [LARGE SCALE GENOMIC DNA]</scope>
</reference>
<evidence type="ECO:0000256" key="2">
    <source>
        <dbReference type="ARBA" id="ARBA00022692"/>
    </source>
</evidence>
<feature type="compositionally biased region" description="Acidic residues" evidence="5">
    <location>
        <begin position="507"/>
        <end position="516"/>
    </location>
</feature>
<dbReference type="AlphaFoldDB" id="A0A7N5J8S3"/>
<evidence type="ECO:0000256" key="6">
    <source>
        <dbReference type="SAM" id="Phobius"/>
    </source>
</evidence>
<feature type="region of interest" description="Disordered" evidence="5">
    <location>
        <begin position="459"/>
        <end position="574"/>
    </location>
</feature>
<keyword evidence="2 6" id="KW-0812">Transmembrane</keyword>
<feature type="region of interest" description="Disordered" evidence="5">
    <location>
        <begin position="19"/>
        <end position="113"/>
    </location>
</feature>
<dbReference type="GeneTree" id="ENSGT00940000164110"/>
<dbReference type="InParanoid" id="A0A7N5J8S3"/>
<evidence type="ECO:0000259" key="7">
    <source>
        <dbReference type="Pfam" id="PF24456"/>
    </source>
</evidence>
<gene>
    <name evidence="8" type="primary">RETREG2</name>
</gene>
<feature type="compositionally biased region" description="Acidic residues" evidence="5">
    <location>
        <begin position="398"/>
        <end position="408"/>
    </location>
</feature>
<dbReference type="InterPro" id="IPR057282">
    <property type="entry name" value="RETREG1-3-like_RHD"/>
</dbReference>
<dbReference type="CDD" id="cd22561">
    <property type="entry name" value="RETR2_RHD"/>
    <property type="match status" value="1"/>
</dbReference>
<keyword evidence="4 6" id="KW-0472">Membrane</keyword>
<dbReference type="InterPro" id="IPR052114">
    <property type="entry name" value="ER_autophagy_membrane_reg"/>
</dbReference>
<dbReference type="Pfam" id="PF24456">
    <property type="entry name" value="RHD_RETREG1-3"/>
    <property type="match status" value="1"/>
</dbReference>
<name>A0A7N5J8S3_AILME</name>
<evidence type="ECO:0000256" key="5">
    <source>
        <dbReference type="SAM" id="MobiDB-lite"/>
    </source>
</evidence>
<keyword evidence="3 6" id="KW-1133">Transmembrane helix</keyword>
<feature type="region of interest" description="Disordered" evidence="5">
    <location>
        <begin position="377"/>
        <end position="410"/>
    </location>
</feature>
<evidence type="ECO:0000313" key="9">
    <source>
        <dbReference type="Proteomes" id="UP000008912"/>
    </source>
</evidence>
<evidence type="ECO:0000256" key="1">
    <source>
        <dbReference type="ARBA" id="ARBA00004141"/>
    </source>
</evidence>
<reference evidence="8" key="3">
    <citation type="submission" date="2025-09" db="UniProtKB">
        <authorList>
            <consortium name="Ensembl"/>
        </authorList>
    </citation>
    <scope>IDENTIFICATION</scope>
</reference>
<dbReference type="InterPro" id="IPR055257">
    <property type="entry name" value="RETR2_RHD"/>
</dbReference>
<comment type="subcellular location">
    <subcellularLocation>
        <location evidence="1">Membrane</location>
        <topology evidence="1">Multi-pass membrane protein</topology>
    </subcellularLocation>
</comment>
<evidence type="ECO:0000256" key="3">
    <source>
        <dbReference type="ARBA" id="ARBA00022989"/>
    </source>
</evidence>
<dbReference type="GO" id="GO:0005783">
    <property type="term" value="C:endoplasmic reticulum"/>
    <property type="evidence" value="ECO:0007669"/>
    <property type="project" value="UniProtKB-ARBA"/>
</dbReference>
<feature type="transmembrane region" description="Helical" evidence="6">
    <location>
        <begin position="332"/>
        <end position="351"/>
    </location>
</feature>
<accession>A0A7N5J8S3</accession>
<feature type="compositionally biased region" description="Basic residues" evidence="5">
    <location>
        <begin position="378"/>
        <end position="388"/>
    </location>
</feature>
<feature type="compositionally biased region" description="Low complexity" evidence="5">
    <location>
        <begin position="65"/>
        <end position="75"/>
    </location>
</feature>
<feature type="region of interest" description="Disordered" evidence="5">
    <location>
        <begin position="587"/>
        <end position="634"/>
    </location>
</feature>
<evidence type="ECO:0000256" key="4">
    <source>
        <dbReference type="ARBA" id="ARBA00023136"/>
    </source>
</evidence>
<organism evidence="8 9">
    <name type="scientific">Ailuropoda melanoleuca</name>
    <name type="common">Giant panda</name>
    <dbReference type="NCBI Taxonomy" id="9646"/>
    <lineage>
        <taxon>Eukaryota</taxon>
        <taxon>Metazoa</taxon>
        <taxon>Chordata</taxon>
        <taxon>Craniata</taxon>
        <taxon>Vertebrata</taxon>
        <taxon>Euteleostomi</taxon>
        <taxon>Mammalia</taxon>
        <taxon>Eutheria</taxon>
        <taxon>Laurasiatheria</taxon>
        <taxon>Carnivora</taxon>
        <taxon>Caniformia</taxon>
        <taxon>Ursidae</taxon>
        <taxon>Ailuropoda</taxon>
    </lineage>
</organism>
<dbReference type="GO" id="GO:0016020">
    <property type="term" value="C:membrane"/>
    <property type="evidence" value="ECO:0007669"/>
    <property type="project" value="UniProtKB-SubCell"/>
</dbReference>
<dbReference type="PANTHER" id="PTHR20952:SF4">
    <property type="entry name" value="RETICULOPHAGY REGULATOR 2"/>
    <property type="match status" value="1"/>
</dbReference>
<protein>
    <submittedName>
        <fullName evidence="8">Reticulophagy regulator family member 2</fullName>
    </submittedName>
</protein>
<dbReference type="PANTHER" id="PTHR20952">
    <property type="entry name" value="ADP-RIBOSYLATION-LIKE FACTOR 6-INTERACTING PROTEIN"/>
    <property type="match status" value="1"/>
</dbReference>
<feature type="domain" description="RETREG1-3/ARL6IP-like N-terminal reticulon-homology" evidence="7">
    <location>
        <begin position="186"/>
        <end position="370"/>
    </location>
</feature>
<reference evidence="8" key="2">
    <citation type="submission" date="2025-08" db="UniProtKB">
        <authorList>
            <consortium name="Ensembl"/>
        </authorList>
    </citation>
    <scope>IDENTIFICATION</scope>
</reference>
<dbReference type="Ensembl" id="ENSAMET00000036781.1">
    <property type="protein sequence ID" value="ENSAMEP00000021744.1"/>
    <property type="gene ID" value="ENSAMEG00000002494.2"/>
</dbReference>
<keyword evidence="9" id="KW-1185">Reference proteome</keyword>